<evidence type="ECO:0000313" key="2">
    <source>
        <dbReference type="EMBL" id="CAE8661715.1"/>
    </source>
</evidence>
<accession>A0A813IYU3</accession>
<gene>
    <name evidence="2" type="ORF">PGLA2088_LOCUS14618</name>
</gene>
<name>A0A813IYU3_POLGL</name>
<proteinExistence type="predicted"/>
<dbReference type="Proteomes" id="UP000626109">
    <property type="component" value="Unassembled WGS sequence"/>
</dbReference>
<reference evidence="2" key="1">
    <citation type="submission" date="2021-02" db="EMBL/GenBank/DDBJ databases">
        <authorList>
            <person name="Dougan E. K."/>
            <person name="Rhodes N."/>
            <person name="Thang M."/>
            <person name="Chan C."/>
        </authorList>
    </citation>
    <scope>NUCLEOTIDE SEQUENCE</scope>
</reference>
<sequence length="628" mass="67558">MVAAAAVARSRQSSEQWPSQAGGRSAQHVLWKAGTHGRPSTAPAGEAPTSPTGCRPLTAQRGPLWAEVPPGRQGALLLLDSLESSLLSRGAKLADFELLRAQRARTAPAAGPSPDGMGIAAGDCQAAVAPAWTTGAWGSPPVTAPGTAIGLRPGPQAKEVLRPSTAAPSLEEGFALRSAAFDKALAASAERRGRIESLEQGLLDCDEEKLALLGFGTSPLLGDLGEPVLPVPPLAQHESRLPLQQRLRALSANKSAKQTLRNSMIAASILGDEVADRPLQASARGALESQRAREAPRERAATFLGFDHFDRAALKDRSTEELLRQVEGLKGGTEDQAARVASQLCARAYDAEPADVLRMVRAVSAAAAGAGRRTQIGQKELTRAADHLLQSLTGRIQDAEIDTIVEVVETMSDALVGTQVFLDMIMALILARHRRDHLVPSAATALRLASALGTVAGERSLRLRPRGVGGQGTSINRRVVDLIHQRMTDRIEDFSAQDLASMDAYYLTRLCGDEEQKIIITKMAELDIGANTTTQQYLPQMLHLSESIQREIPQSLRWSMPRFVRQYLDKLNMMSLEKNAPWALGKTVHQEGLTWHRASPDLAASEGQRNAHELISSARSTLRQQRGR</sequence>
<comment type="caution">
    <text evidence="2">The sequence shown here is derived from an EMBL/GenBank/DDBJ whole genome shotgun (WGS) entry which is preliminary data.</text>
</comment>
<dbReference type="AlphaFoldDB" id="A0A813IYU3"/>
<feature type="compositionally biased region" description="Polar residues" evidence="1">
    <location>
        <begin position="10"/>
        <end position="19"/>
    </location>
</feature>
<organism evidence="2 3">
    <name type="scientific">Polarella glacialis</name>
    <name type="common">Dinoflagellate</name>
    <dbReference type="NCBI Taxonomy" id="89957"/>
    <lineage>
        <taxon>Eukaryota</taxon>
        <taxon>Sar</taxon>
        <taxon>Alveolata</taxon>
        <taxon>Dinophyceae</taxon>
        <taxon>Suessiales</taxon>
        <taxon>Suessiaceae</taxon>
        <taxon>Polarella</taxon>
    </lineage>
</organism>
<feature type="region of interest" description="Disordered" evidence="1">
    <location>
        <begin position="1"/>
        <end position="59"/>
    </location>
</feature>
<dbReference type="EMBL" id="CAJNNW010017837">
    <property type="protein sequence ID" value="CAE8661715.1"/>
    <property type="molecule type" value="Genomic_DNA"/>
</dbReference>
<evidence type="ECO:0000256" key="1">
    <source>
        <dbReference type="SAM" id="MobiDB-lite"/>
    </source>
</evidence>
<protein>
    <submittedName>
        <fullName evidence="2">Uncharacterized protein</fullName>
    </submittedName>
</protein>
<evidence type="ECO:0000313" key="3">
    <source>
        <dbReference type="Proteomes" id="UP000626109"/>
    </source>
</evidence>